<dbReference type="GO" id="GO:0008170">
    <property type="term" value="F:N-methyltransferase activity"/>
    <property type="evidence" value="ECO:0007669"/>
    <property type="project" value="InterPro"/>
</dbReference>
<feature type="domain" description="RAMA" evidence="10">
    <location>
        <begin position="271"/>
        <end position="370"/>
    </location>
</feature>
<evidence type="ECO:0000256" key="5">
    <source>
        <dbReference type="ARBA" id="ARBA00022705"/>
    </source>
</evidence>
<dbReference type="FunFam" id="3.40.50.150:FF:000276">
    <property type="entry name" value="Methyltransferase"/>
    <property type="match status" value="1"/>
</dbReference>
<dbReference type="InterPro" id="IPR001091">
    <property type="entry name" value="RM_Methyltransferase"/>
</dbReference>
<dbReference type="PRINTS" id="PR00508">
    <property type="entry name" value="S21N4MTFRASE"/>
</dbReference>
<dbReference type="PANTHER" id="PTHR13370:SF3">
    <property type="entry name" value="TRNA (GUANINE(10)-N2)-METHYLTRANSFERASE HOMOLOG"/>
    <property type="match status" value="1"/>
</dbReference>
<comment type="catalytic activity">
    <reaction evidence="7">
        <text>a 2'-deoxyadenosine in DNA + S-adenosyl-L-methionine = an N(6)-methyl-2'-deoxyadenosine in DNA + S-adenosyl-L-homocysteine + H(+)</text>
        <dbReference type="Rhea" id="RHEA:15197"/>
        <dbReference type="Rhea" id="RHEA-COMP:12418"/>
        <dbReference type="Rhea" id="RHEA-COMP:12419"/>
        <dbReference type="ChEBI" id="CHEBI:15378"/>
        <dbReference type="ChEBI" id="CHEBI:57856"/>
        <dbReference type="ChEBI" id="CHEBI:59789"/>
        <dbReference type="ChEBI" id="CHEBI:90615"/>
        <dbReference type="ChEBI" id="CHEBI:90616"/>
        <dbReference type="EC" id="2.1.1.72"/>
    </reaction>
</comment>
<dbReference type="SUPFAM" id="SSF53335">
    <property type="entry name" value="S-adenosyl-L-methionine-dependent methyltransferases"/>
    <property type="match status" value="1"/>
</dbReference>
<evidence type="ECO:0000259" key="9">
    <source>
        <dbReference type="Pfam" id="PF01555"/>
    </source>
</evidence>
<dbReference type="GO" id="GO:0005737">
    <property type="term" value="C:cytoplasm"/>
    <property type="evidence" value="ECO:0007669"/>
    <property type="project" value="TreeGrafter"/>
</dbReference>
<dbReference type="EC" id="2.1.1.-" evidence="8"/>
<dbReference type="EMBL" id="QXDC01000004">
    <property type="protein sequence ID" value="RIA37915.1"/>
    <property type="molecule type" value="Genomic_DNA"/>
</dbReference>
<proteinExistence type="inferred from homology"/>
<gene>
    <name evidence="11" type="ORF">DFR49_3805</name>
</gene>
<dbReference type="Gene3D" id="3.40.50.150">
    <property type="entry name" value="Vaccinia Virus protein VP39"/>
    <property type="match status" value="1"/>
</dbReference>
<dbReference type="PANTHER" id="PTHR13370">
    <property type="entry name" value="RNA METHYLASE-RELATED"/>
    <property type="match status" value="1"/>
</dbReference>
<evidence type="ECO:0000256" key="1">
    <source>
        <dbReference type="ARBA" id="ARBA00006594"/>
    </source>
</evidence>
<keyword evidence="5" id="KW-0235">DNA replication</keyword>
<evidence type="ECO:0000256" key="4">
    <source>
        <dbReference type="ARBA" id="ARBA00022691"/>
    </source>
</evidence>
<keyword evidence="2 11" id="KW-0489">Methyltransferase</keyword>
<evidence type="ECO:0000256" key="3">
    <source>
        <dbReference type="ARBA" id="ARBA00022679"/>
    </source>
</evidence>
<dbReference type="OrthoDB" id="9800801at2"/>
<dbReference type="RefSeq" id="WP_119037154.1">
    <property type="nucleotide sequence ID" value="NZ_QXDC01000004.1"/>
</dbReference>
<evidence type="ECO:0000256" key="7">
    <source>
        <dbReference type="ARBA" id="ARBA00047942"/>
    </source>
</evidence>
<evidence type="ECO:0000313" key="12">
    <source>
        <dbReference type="Proteomes" id="UP000266568"/>
    </source>
</evidence>
<organism evidence="11 12">
    <name type="scientific">Hephaestia caeni</name>
    <dbReference type="NCBI Taxonomy" id="645617"/>
    <lineage>
        <taxon>Bacteria</taxon>
        <taxon>Pseudomonadati</taxon>
        <taxon>Pseudomonadota</taxon>
        <taxon>Alphaproteobacteria</taxon>
        <taxon>Sphingomonadales</taxon>
        <taxon>Sphingomonadaceae</taxon>
        <taxon>Hephaestia</taxon>
    </lineage>
</organism>
<dbReference type="GO" id="GO:0003677">
    <property type="term" value="F:DNA binding"/>
    <property type="evidence" value="ECO:0007669"/>
    <property type="project" value="UniProtKB-KW"/>
</dbReference>
<dbReference type="InterPro" id="IPR040843">
    <property type="entry name" value="RAMA"/>
</dbReference>
<feature type="domain" description="DNA methylase N-4/N-6" evidence="9">
    <location>
        <begin position="41"/>
        <end position="261"/>
    </location>
</feature>
<dbReference type="GO" id="GO:0032259">
    <property type="term" value="P:methylation"/>
    <property type="evidence" value="ECO:0007669"/>
    <property type="project" value="UniProtKB-KW"/>
</dbReference>
<keyword evidence="6" id="KW-0238">DNA-binding</keyword>
<keyword evidence="4" id="KW-0949">S-adenosyl-L-methionine</keyword>
<dbReference type="Proteomes" id="UP000266568">
    <property type="component" value="Unassembled WGS sequence"/>
</dbReference>
<reference evidence="11 12" key="1">
    <citation type="submission" date="2018-08" db="EMBL/GenBank/DDBJ databases">
        <title>Genomic Encyclopedia of Type Strains, Phase IV (KMG-IV): sequencing the most valuable type-strain genomes for metagenomic binning, comparative biology and taxonomic classification.</title>
        <authorList>
            <person name="Goeker M."/>
        </authorList>
    </citation>
    <scope>NUCLEOTIDE SEQUENCE [LARGE SCALE GENOMIC DNA]</scope>
    <source>
        <strain evidence="11 12">DSM 25527</strain>
    </source>
</reference>
<name>A0A397NT65_9SPHN</name>
<dbReference type="Pfam" id="PF01555">
    <property type="entry name" value="N6_N4_Mtase"/>
    <property type="match status" value="1"/>
</dbReference>
<keyword evidence="12" id="KW-1185">Reference proteome</keyword>
<dbReference type="PROSITE" id="PS00092">
    <property type="entry name" value="N6_MTASE"/>
    <property type="match status" value="1"/>
</dbReference>
<dbReference type="InterPro" id="IPR002052">
    <property type="entry name" value="DNA_methylase_N6_adenine_CS"/>
</dbReference>
<comment type="caution">
    <text evidence="11">The sequence shown here is derived from an EMBL/GenBank/DDBJ whole genome shotgun (WGS) entry which is preliminary data.</text>
</comment>
<dbReference type="AlphaFoldDB" id="A0A397NT65"/>
<evidence type="ECO:0000313" key="11">
    <source>
        <dbReference type="EMBL" id="RIA37915.1"/>
    </source>
</evidence>
<keyword evidence="3" id="KW-0808">Transferase</keyword>
<evidence type="ECO:0000259" key="10">
    <source>
        <dbReference type="Pfam" id="PF18755"/>
    </source>
</evidence>
<dbReference type="InterPro" id="IPR029063">
    <property type="entry name" value="SAM-dependent_MTases_sf"/>
</dbReference>
<evidence type="ECO:0000256" key="6">
    <source>
        <dbReference type="ARBA" id="ARBA00023125"/>
    </source>
</evidence>
<sequence length="374" mass="41675">MVVLDKVRARTMPEATPALPLDSILRGDCIAMMKALPAKSVDMIFADPPYNLQLGGDLHRPDGSHVDAVTDDWDKFDTFAAYDAFTKAWLKEAYRILKDDGTIWVIGSYHNIFRVGAAVQDLGYWILNDIVWRKANPMPNFRGTRFTNAHETLIWASKGEKAKYTFNYRSMKTLNDELQMRSDWEFPICGGQERLKKDGHKVHPTQKPEALLYRILLACTQPGDVVLDPFFGTGTTGAVAKRLGRRWMGIEREGEYIAAAEDRIAAALPLDESALATMQSPRSRPKVAFGVLVENAYLKPGATLTDTKRRWRATVRADGSLLSDCGQAGSIHKLGATLQGAPACNGWTFWHYEAADGLKPIDALRQTYILATQP</sequence>
<dbReference type="GO" id="GO:0006260">
    <property type="term" value="P:DNA replication"/>
    <property type="evidence" value="ECO:0007669"/>
    <property type="project" value="UniProtKB-KW"/>
</dbReference>
<evidence type="ECO:0000256" key="2">
    <source>
        <dbReference type="ARBA" id="ARBA00022603"/>
    </source>
</evidence>
<comment type="similarity">
    <text evidence="1 8">Belongs to the N(4)/N(6)-methyltransferase family.</text>
</comment>
<protein>
    <recommendedName>
        <fullName evidence="8">Methyltransferase</fullName>
        <ecNumber evidence="8">2.1.1.-</ecNumber>
    </recommendedName>
</protein>
<dbReference type="InterPro" id="IPR002941">
    <property type="entry name" value="DNA_methylase_N4/N6"/>
</dbReference>
<evidence type="ECO:0000256" key="8">
    <source>
        <dbReference type="RuleBase" id="RU362026"/>
    </source>
</evidence>
<dbReference type="GO" id="GO:0009007">
    <property type="term" value="F:site-specific DNA-methyltransferase (adenine-specific) activity"/>
    <property type="evidence" value="ECO:0007669"/>
    <property type="project" value="UniProtKB-EC"/>
</dbReference>
<accession>A0A397NT65</accession>
<dbReference type="Pfam" id="PF18755">
    <property type="entry name" value="RAMA"/>
    <property type="match status" value="1"/>
</dbReference>